<protein>
    <submittedName>
        <fullName evidence="2">Uncharacterized protein</fullName>
    </submittedName>
</protein>
<dbReference type="Proteomes" id="UP000217199">
    <property type="component" value="Unassembled WGS sequence"/>
</dbReference>
<dbReference type="EMBL" id="NBII01000006">
    <property type="protein sequence ID" value="PAV18133.1"/>
    <property type="molecule type" value="Genomic_DNA"/>
</dbReference>
<keyword evidence="3" id="KW-1185">Reference proteome</keyword>
<proteinExistence type="predicted"/>
<dbReference type="AlphaFoldDB" id="A0A286UEV1"/>
<sequence>MSTYFNETYPNNSCLGLELGIDTTDIPSFEFPSVERMVASYQSSFIDSDYYLGNKNNNSEEAKKTDQVASQAEPLETEDGVHYMKPAMIREMEKEIDEMLTRLAAPFSTPDGVENSWHLTMEDDLDDWEFEALVWEIMNFSPFGNLDQ</sequence>
<accession>A0A286UEV1</accession>
<dbReference type="InParanoid" id="A0A286UEV1"/>
<evidence type="ECO:0000256" key="1">
    <source>
        <dbReference type="SAM" id="MobiDB-lite"/>
    </source>
</evidence>
<feature type="region of interest" description="Disordered" evidence="1">
    <location>
        <begin position="56"/>
        <end position="82"/>
    </location>
</feature>
<evidence type="ECO:0000313" key="3">
    <source>
        <dbReference type="Proteomes" id="UP000217199"/>
    </source>
</evidence>
<name>A0A286UEV1_9AGAM</name>
<reference evidence="2 3" key="1">
    <citation type="journal article" date="2017" name="Mol. Ecol.">
        <title>Comparative and population genomic landscape of Phellinus noxius: A hypervariable fungus causing root rot in trees.</title>
        <authorList>
            <person name="Chung C.L."/>
            <person name="Lee T.J."/>
            <person name="Akiba M."/>
            <person name="Lee H.H."/>
            <person name="Kuo T.H."/>
            <person name="Liu D."/>
            <person name="Ke H.M."/>
            <person name="Yokoi T."/>
            <person name="Roa M.B."/>
            <person name="Lu M.J."/>
            <person name="Chang Y.Y."/>
            <person name="Ann P.J."/>
            <person name="Tsai J.N."/>
            <person name="Chen C.Y."/>
            <person name="Tzean S.S."/>
            <person name="Ota Y."/>
            <person name="Hattori T."/>
            <person name="Sahashi N."/>
            <person name="Liou R.F."/>
            <person name="Kikuchi T."/>
            <person name="Tsai I.J."/>
        </authorList>
    </citation>
    <scope>NUCLEOTIDE SEQUENCE [LARGE SCALE GENOMIC DNA]</scope>
    <source>
        <strain evidence="2 3">FFPRI411160</strain>
    </source>
</reference>
<gene>
    <name evidence="2" type="ORF">PNOK_0661900</name>
</gene>
<evidence type="ECO:0000313" key="2">
    <source>
        <dbReference type="EMBL" id="PAV18133.1"/>
    </source>
</evidence>
<comment type="caution">
    <text evidence="2">The sequence shown here is derived from an EMBL/GenBank/DDBJ whole genome shotgun (WGS) entry which is preliminary data.</text>
</comment>
<organism evidence="2 3">
    <name type="scientific">Pyrrhoderma noxium</name>
    <dbReference type="NCBI Taxonomy" id="2282107"/>
    <lineage>
        <taxon>Eukaryota</taxon>
        <taxon>Fungi</taxon>
        <taxon>Dikarya</taxon>
        <taxon>Basidiomycota</taxon>
        <taxon>Agaricomycotina</taxon>
        <taxon>Agaricomycetes</taxon>
        <taxon>Hymenochaetales</taxon>
        <taxon>Hymenochaetaceae</taxon>
        <taxon>Pyrrhoderma</taxon>
    </lineage>
</organism>